<gene>
    <name evidence="1" type="ORF">PN36_29235</name>
</gene>
<keyword evidence="2" id="KW-1185">Reference proteome</keyword>
<reference evidence="1 2" key="1">
    <citation type="journal article" date="2016" name="Front. Microbiol.">
        <title>Single-Cell (Meta-)Genomics of a Dimorphic Candidatus Thiomargarita nelsonii Reveals Genomic Plasticity.</title>
        <authorList>
            <person name="Flood B.E."/>
            <person name="Fliss P."/>
            <person name="Jones D.S."/>
            <person name="Dick G.J."/>
            <person name="Jain S."/>
            <person name="Kaster A.K."/>
            <person name="Winkel M."/>
            <person name="Mussmann M."/>
            <person name="Bailey J."/>
        </authorList>
    </citation>
    <scope>NUCLEOTIDE SEQUENCE [LARGE SCALE GENOMIC DNA]</scope>
    <source>
        <strain evidence="1">Hydrate Ridge</strain>
    </source>
</reference>
<proteinExistence type="predicted"/>
<name>A0A4E0RNK8_9GAMM</name>
<comment type="caution">
    <text evidence="1">The sequence shown here is derived from an EMBL/GenBank/DDBJ whole genome shotgun (WGS) entry which is preliminary data.</text>
</comment>
<evidence type="ECO:0000313" key="2">
    <source>
        <dbReference type="Proteomes" id="UP000030428"/>
    </source>
</evidence>
<dbReference type="Proteomes" id="UP000030428">
    <property type="component" value="Unassembled WGS sequence"/>
</dbReference>
<sequence>MTLHSQKKITSKIHSPHFYYDPEGGVVEYLSSDAMGNPLGQVSKRRVNAIKLSFFVGWVELRCTHQLVEIFNNGGFRSRSTHPTKNP</sequence>
<evidence type="ECO:0000313" key="1">
    <source>
        <dbReference type="EMBL" id="TGO02184.1"/>
    </source>
</evidence>
<accession>A0A4E0RNK8</accession>
<organism evidence="1 2">
    <name type="scientific">Candidatus Thiomargarita nelsonii</name>
    <dbReference type="NCBI Taxonomy" id="1003181"/>
    <lineage>
        <taxon>Bacteria</taxon>
        <taxon>Pseudomonadati</taxon>
        <taxon>Pseudomonadota</taxon>
        <taxon>Gammaproteobacteria</taxon>
        <taxon>Thiotrichales</taxon>
        <taxon>Thiotrichaceae</taxon>
        <taxon>Thiomargarita</taxon>
    </lineage>
</organism>
<protein>
    <submittedName>
        <fullName evidence="1">Uncharacterized protein</fullName>
    </submittedName>
</protein>
<dbReference type="AlphaFoldDB" id="A0A4E0RNK8"/>
<dbReference type="EMBL" id="JSZA02000199">
    <property type="protein sequence ID" value="TGO02184.1"/>
    <property type="molecule type" value="Genomic_DNA"/>
</dbReference>